<dbReference type="SUPFAM" id="SSF47370">
    <property type="entry name" value="Bromodomain"/>
    <property type="match status" value="1"/>
</dbReference>
<evidence type="ECO:0000313" key="5">
    <source>
        <dbReference type="EMBL" id="PWA97450.1"/>
    </source>
</evidence>
<feature type="region of interest" description="Disordered" evidence="3">
    <location>
        <begin position="244"/>
        <end position="272"/>
    </location>
</feature>
<dbReference type="AlphaFoldDB" id="A0A2U1QHF9"/>
<accession>A0A2U1QHF9</accession>
<feature type="compositionally biased region" description="Basic and acidic residues" evidence="3">
    <location>
        <begin position="244"/>
        <end position="262"/>
    </location>
</feature>
<dbReference type="STRING" id="35608.A0A2U1QHF9"/>
<keyword evidence="1 2" id="KW-0103">Bromodomain</keyword>
<name>A0A2U1QHF9_ARTAN</name>
<dbReference type="PANTHER" id="PTHR22881:SF26">
    <property type="entry name" value="BROMODOMAIN CONTAINING PROTEIN, EXPRESSED"/>
    <property type="match status" value="1"/>
</dbReference>
<dbReference type="InterPro" id="IPR001487">
    <property type="entry name" value="Bromodomain"/>
</dbReference>
<keyword evidence="6" id="KW-1185">Reference proteome</keyword>
<dbReference type="Proteomes" id="UP000245207">
    <property type="component" value="Unassembled WGS sequence"/>
</dbReference>
<evidence type="ECO:0000313" key="6">
    <source>
        <dbReference type="Proteomes" id="UP000245207"/>
    </source>
</evidence>
<evidence type="ECO:0000256" key="1">
    <source>
        <dbReference type="ARBA" id="ARBA00023117"/>
    </source>
</evidence>
<gene>
    <name evidence="5" type="ORF">CTI12_AA029400</name>
</gene>
<organism evidence="5 6">
    <name type="scientific">Artemisia annua</name>
    <name type="common">Sweet wormwood</name>
    <dbReference type="NCBI Taxonomy" id="35608"/>
    <lineage>
        <taxon>Eukaryota</taxon>
        <taxon>Viridiplantae</taxon>
        <taxon>Streptophyta</taxon>
        <taxon>Embryophyta</taxon>
        <taxon>Tracheophyta</taxon>
        <taxon>Spermatophyta</taxon>
        <taxon>Magnoliopsida</taxon>
        <taxon>eudicotyledons</taxon>
        <taxon>Gunneridae</taxon>
        <taxon>Pentapetalae</taxon>
        <taxon>asterids</taxon>
        <taxon>campanulids</taxon>
        <taxon>Asterales</taxon>
        <taxon>Asteraceae</taxon>
        <taxon>Asteroideae</taxon>
        <taxon>Anthemideae</taxon>
        <taxon>Artemisiinae</taxon>
        <taxon>Artemisia</taxon>
    </lineage>
</organism>
<dbReference type="PANTHER" id="PTHR22881">
    <property type="entry name" value="BROMODOMAIN CONTAINING PROTEIN"/>
    <property type="match status" value="1"/>
</dbReference>
<dbReference type="CDD" id="cd04369">
    <property type="entry name" value="Bromodomain"/>
    <property type="match status" value="1"/>
</dbReference>
<comment type="caution">
    <text evidence="5">The sequence shown here is derived from an EMBL/GenBank/DDBJ whole genome shotgun (WGS) entry which is preliminary data.</text>
</comment>
<dbReference type="PROSITE" id="PS50014">
    <property type="entry name" value="BROMODOMAIN_2"/>
    <property type="match status" value="1"/>
</dbReference>
<evidence type="ECO:0000256" key="3">
    <source>
        <dbReference type="SAM" id="MobiDB-lite"/>
    </source>
</evidence>
<proteinExistence type="predicted"/>
<dbReference type="PRINTS" id="PR00503">
    <property type="entry name" value="BROMODOMAIN"/>
</dbReference>
<dbReference type="Gene3D" id="1.20.920.10">
    <property type="entry name" value="Bromodomain-like"/>
    <property type="match status" value="1"/>
</dbReference>
<feature type="region of interest" description="Disordered" evidence="3">
    <location>
        <begin position="28"/>
        <end position="58"/>
    </location>
</feature>
<dbReference type="EMBL" id="PKPP01000122">
    <property type="protein sequence ID" value="PWA97450.1"/>
    <property type="molecule type" value="Genomic_DNA"/>
</dbReference>
<feature type="domain" description="Bromo" evidence="4">
    <location>
        <begin position="117"/>
        <end position="187"/>
    </location>
</feature>
<reference evidence="5 6" key="1">
    <citation type="journal article" date="2018" name="Mol. Plant">
        <title>The genome of Artemisia annua provides insight into the evolution of Asteraceae family and artemisinin biosynthesis.</title>
        <authorList>
            <person name="Shen Q."/>
            <person name="Zhang L."/>
            <person name="Liao Z."/>
            <person name="Wang S."/>
            <person name="Yan T."/>
            <person name="Shi P."/>
            <person name="Liu M."/>
            <person name="Fu X."/>
            <person name="Pan Q."/>
            <person name="Wang Y."/>
            <person name="Lv Z."/>
            <person name="Lu X."/>
            <person name="Zhang F."/>
            <person name="Jiang W."/>
            <person name="Ma Y."/>
            <person name="Chen M."/>
            <person name="Hao X."/>
            <person name="Li L."/>
            <person name="Tang Y."/>
            <person name="Lv G."/>
            <person name="Zhou Y."/>
            <person name="Sun X."/>
            <person name="Brodelius P.E."/>
            <person name="Rose J.K.C."/>
            <person name="Tang K."/>
        </authorList>
    </citation>
    <scope>NUCLEOTIDE SEQUENCE [LARGE SCALE GENOMIC DNA]</scope>
    <source>
        <strain evidence="6">cv. Huhao1</strain>
        <tissue evidence="5">Leaf</tissue>
    </source>
</reference>
<sequence>MRNLSLADYKWVDFGFEFSDFGRNEGGVVGREDELQGPPSRTRASLKRRHHEPSSSKIKVEKKLNPEDRSRKEKTHAIEPLENSGTDAIFDEAMVAPSITQPLPDKQALELIIDTLQRKDIYEIFAEPVDPLRVEECYEIIEEPMDFGTMRAKLHEGLYTSFEQFEHDVYLISGNAVHFNSSGTIFFRQAHGIDKLAKRVFHVLRTSPENFESEFGGNRLRSFRRSEDGFQELNCKLFFKTPDKRGGRDGKDCDSIEVDRRSTYKPPSDLNNEKYSKSLIQLHQHHQEHSYRDTRDSLLQFVKDLGPQPKCIVTHSHITQDQDMRSVYGTDHVERTRDSMVLSYSGGHMDSSVITSASMPVWLRQASHGSRFPLYLDFLKSKMGEDTNYTILLLTFGNEPKPKGYMHQYL</sequence>
<dbReference type="SMART" id="SM00297">
    <property type="entry name" value="BROMO"/>
    <property type="match status" value="1"/>
</dbReference>
<dbReference type="InterPro" id="IPR036427">
    <property type="entry name" value="Bromodomain-like_sf"/>
</dbReference>
<evidence type="ECO:0000259" key="4">
    <source>
        <dbReference type="PROSITE" id="PS50014"/>
    </source>
</evidence>
<dbReference type="InterPro" id="IPR051831">
    <property type="entry name" value="Bromodomain_contain_prot"/>
</dbReference>
<dbReference type="Pfam" id="PF00439">
    <property type="entry name" value="Bromodomain"/>
    <property type="match status" value="1"/>
</dbReference>
<dbReference type="OrthoDB" id="21449at2759"/>
<evidence type="ECO:0000256" key="2">
    <source>
        <dbReference type="PROSITE-ProRule" id="PRU00035"/>
    </source>
</evidence>
<protein>
    <submittedName>
        <fullName evidence="5">Bromodomain-containing protein</fullName>
    </submittedName>
</protein>